<accession>A0ABM8IPH2</accession>
<name>A0ABM8IPH2_BIFAD</name>
<organism evidence="2 3">
    <name type="scientific">Bifidobacterium adolescentis</name>
    <dbReference type="NCBI Taxonomy" id="1680"/>
    <lineage>
        <taxon>Bacteria</taxon>
        <taxon>Bacillati</taxon>
        <taxon>Actinomycetota</taxon>
        <taxon>Actinomycetes</taxon>
        <taxon>Bifidobacteriales</taxon>
        <taxon>Bifidobacteriaceae</taxon>
        <taxon>Bifidobacterium</taxon>
    </lineage>
</organism>
<dbReference type="EMBL" id="AP028457">
    <property type="protein sequence ID" value="BEK83016.1"/>
    <property type="molecule type" value="Genomic_DNA"/>
</dbReference>
<dbReference type="RefSeq" id="WP_347309299.1">
    <property type="nucleotide sequence ID" value="NZ_AP028457.1"/>
</dbReference>
<keyword evidence="1" id="KW-0175">Coiled coil</keyword>
<protein>
    <submittedName>
        <fullName evidence="2">Uncharacterized protein</fullName>
    </submittedName>
</protein>
<feature type="coiled-coil region" evidence="1">
    <location>
        <begin position="243"/>
        <end position="270"/>
    </location>
</feature>
<dbReference type="Proteomes" id="UP001357973">
    <property type="component" value="Chromosome"/>
</dbReference>
<proteinExistence type="predicted"/>
<gene>
    <name evidence="2" type="ORF">B19861_09580</name>
</gene>
<feature type="coiled-coil region" evidence="1">
    <location>
        <begin position="298"/>
        <end position="325"/>
    </location>
</feature>
<evidence type="ECO:0000256" key="1">
    <source>
        <dbReference type="SAM" id="Coils"/>
    </source>
</evidence>
<reference evidence="2 3" key="1">
    <citation type="submission" date="2023-06" db="EMBL/GenBank/DDBJ databases">
        <title>Complete Genome Sequences of Bifidobacterium faecale strain JCM19861T was isolated from human faeces by Jung-Hye Choi et al. (2014).</title>
        <authorList>
            <person name="Okuhama S."/>
            <person name="Takahashi H."/>
            <person name="Imaizumi K."/>
            <person name="Nakayama S."/>
            <person name="Ogata Y."/>
            <person name="Suda W."/>
        </authorList>
    </citation>
    <scope>NUCLEOTIDE SEQUENCE [LARGE SCALE GENOMIC DNA]</scope>
    <source>
        <strain evidence="2 3">JCM 19861</strain>
    </source>
</reference>
<keyword evidence="3" id="KW-1185">Reference proteome</keyword>
<sequence length="1572" mass="168753">MVEYLAGSVGIDIYPNTKGFGEELRRKLARYADDDFDVRVTPDVDMSRWRAAKRRIEDDGIVQNVEIRGDDSDLKRVLRDIDKRKVSPKVELTDALRDLRTMRKQVQSSDKAVSAMNKRIANGGDAWRKVTLKSKSYQDAVKRNTRLTTAYASKQIDVLDNVKKHIRSMQDAIEKVKPLGSSNNVSMARANRLVEQLDNAMQQLKRNSKANIRVDVNDVSEVVNVLENVSKRLKQIDGMDAHAKVYLDGAKSMERELEALKRKFRSLPNDIETDYKSAIDKLNLAAFHAGKDKNYHYEVNLDLDVTRAREKAKKLQEDYKKLEMDIDLKTAGARAHLAMLTRPRSVEIYAKLHATDFGKMLDGMTYGATGLRAVNNQFQKFVNFMDSLDEKVPFFSALGTVFAGVSAGAINMSRSVLGVGSSIVSMSKAALAAPAALVGLGAAYASVKMIWGEKGATWSEQIDIASTKLGKLSDSVVNAFYGQARPAIRGLADSIADTLIPQMSTLADHEGRIVVGMTKMVKEADKTSVVSSIFNDVNKSLTYLEPGVESLVKAFLNLGDSTSQYLPRATRYVSELADQFARWVDNARASGEIEKSMQRVIEQAGYLKNSVKALMGIASGLYSALAEDQNGIQSFSKELQKADKAVNSAKFQDTLKSWAVGAKVAQSAMRDSFSEIGDAGYSLRHTVGNVFGDAGRTIASFTKNVSRLLKNSSGGISDFSSGVSNGFQKVFNAVGDVSPMFSQLLSTVGQLSKTFGGTLAASLRASAPLIQAIATAAEAVAKAFSALLPEPIQAALGVFATFGKAGKTALDTVKLAVVENTMKSLQWQKALMELGVTSAGTGVTLKNVAQGWVASNPAVSKFVSNVGSAEGAMGKVKAVASGLGGMLASTVSNPVTWGVAAITAAVAAYSDYNAKAQATERASENIATALGKIPDSAAEASGALSNVASAIRDAFKDGNYAETGWSWLDDWTTGFKNTAEAADKLGVSTTDLSKAASGSTKAYNSMMNQLKATYDAHSTYSATATQNYGNEAGAAKKLIAVMEKARQQYIDNAEATSVANGHAAGYAKSLIEMGEDSDSVSIAIATQSQRQQMLNSAAQKYNDIINNQRTAQQNALSVATEYGQIYNGLGDSIQRIKELGVQNVWDNAADSFNNMTEAGQLAQTSLQNLATTGHDWLEQLVASGASTDEVNAKQQELATQFYDTAKAMGVPESEIQKLQQLYGLTPEEVTTLFKTETEQSKQNLTSYLSDLRALFPGEGNTAIFTTVLNGINSGALSSADEVQSSVNDLMNNASTDGSGKYTIVLDADGNQAVVATDEVKKHADLFKKGTDGNGYTTNLKASDLASMTIDYVKGDANAYGSLRPTASLGARDNTQPAKRSAENTANQWNGSTYNAQFGGNISGSFWGMLGTLWNEGRSWASRTFNAIFGTKKGRATGGEVEGDNVTRTGRIVGRGTNTSDSIALNDSTDVSTGEYVVRAAAVHSMEAIYGKGVMSAINSSGDIPSQYLKNARRMTRVSMPSIVSDYSSESSDGVKFESGPTYNITQNFQYPTVTPITVQTNQKLDKAAMIGM</sequence>
<evidence type="ECO:0000313" key="2">
    <source>
        <dbReference type="EMBL" id="BEK83016.1"/>
    </source>
</evidence>
<evidence type="ECO:0000313" key="3">
    <source>
        <dbReference type="Proteomes" id="UP001357973"/>
    </source>
</evidence>